<dbReference type="EC" id="6.3.4.21" evidence="3 9"/>
<evidence type="ECO:0000256" key="2">
    <source>
        <dbReference type="ARBA" id="ARBA00010897"/>
    </source>
</evidence>
<dbReference type="InterPro" id="IPR041525">
    <property type="entry name" value="N/Namide_PRibTrfase"/>
</dbReference>
<feature type="domain" description="Nicotinate/nicotinamide phosphoribosyltransferase" evidence="10">
    <location>
        <begin position="158"/>
        <end position="346"/>
    </location>
</feature>
<dbReference type="PANTHER" id="PTHR11098">
    <property type="entry name" value="NICOTINATE PHOSPHORIBOSYLTRANSFERASE"/>
    <property type="match status" value="1"/>
</dbReference>
<dbReference type="EMBL" id="JXYS01000031">
    <property type="protein sequence ID" value="KJF17694.1"/>
    <property type="molecule type" value="Genomic_DNA"/>
</dbReference>
<dbReference type="PATRIC" id="fig|1280514.3.peg.1827"/>
<evidence type="ECO:0000256" key="6">
    <source>
        <dbReference type="ARBA" id="ARBA00022642"/>
    </source>
</evidence>
<comment type="caution">
    <text evidence="12">The sequence shown here is derived from an EMBL/GenBank/DDBJ whole genome shotgun (WGS) entry which is preliminary data.</text>
</comment>
<evidence type="ECO:0000256" key="8">
    <source>
        <dbReference type="ARBA" id="ARBA00048668"/>
    </source>
</evidence>
<feature type="domain" description="Nicotinate phosphoribosyltransferase N-terminal" evidence="11">
    <location>
        <begin position="11"/>
        <end position="135"/>
    </location>
</feature>
<comment type="pathway">
    <text evidence="1 9">Cofactor biosynthesis; NAD(+) biosynthesis; nicotinate D-ribonucleotide from nicotinate: step 1/1.</text>
</comment>
<keyword evidence="7 9" id="KW-0808">Transferase</keyword>
<organism evidence="12 13">
    <name type="scientific">Acidithrix ferrooxidans</name>
    <dbReference type="NCBI Taxonomy" id="1280514"/>
    <lineage>
        <taxon>Bacteria</taxon>
        <taxon>Bacillati</taxon>
        <taxon>Actinomycetota</taxon>
        <taxon>Acidimicrobiia</taxon>
        <taxon>Acidimicrobiales</taxon>
        <taxon>Acidimicrobiaceae</taxon>
        <taxon>Acidithrix</taxon>
    </lineage>
</organism>
<dbReference type="Pfam" id="PF17767">
    <property type="entry name" value="NAPRTase_N"/>
    <property type="match status" value="1"/>
</dbReference>
<dbReference type="NCBIfam" id="TIGR01513">
    <property type="entry name" value="NAPRTase_put"/>
    <property type="match status" value="1"/>
</dbReference>
<dbReference type="PIRSF" id="PIRSF000484">
    <property type="entry name" value="NAPRT"/>
    <property type="match status" value="1"/>
</dbReference>
<dbReference type="GO" id="GO:0004516">
    <property type="term" value="F:nicotinate phosphoribosyltransferase activity"/>
    <property type="evidence" value="ECO:0007669"/>
    <property type="project" value="UniProtKB-UniRule"/>
</dbReference>
<dbReference type="GO" id="GO:0005829">
    <property type="term" value="C:cytosol"/>
    <property type="evidence" value="ECO:0007669"/>
    <property type="project" value="TreeGrafter"/>
</dbReference>
<dbReference type="InterPro" id="IPR036068">
    <property type="entry name" value="Nicotinate_pribotase-like_C"/>
</dbReference>
<accession>A0A0D8HIK5</accession>
<dbReference type="RefSeq" id="WP_052605141.1">
    <property type="nucleotide sequence ID" value="NZ_JXYS01000031.1"/>
</dbReference>
<keyword evidence="13" id="KW-1185">Reference proteome</keyword>
<keyword evidence="5 9" id="KW-0436">Ligase</keyword>
<protein>
    <recommendedName>
        <fullName evidence="3 9">Nicotinate phosphoribosyltransferase</fullName>
        <ecNumber evidence="3 9">6.3.4.21</ecNumber>
    </recommendedName>
</protein>
<reference evidence="12 13" key="1">
    <citation type="submission" date="2015-01" db="EMBL/GenBank/DDBJ databases">
        <title>Draft genome of the acidophilic iron oxidizer Acidithrix ferrooxidans strain Py-F3.</title>
        <authorList>
            <person name="Poehlein A."/>
            <person name="Eisen S."/>
            <person name="Schloemann M."/>
            <person name="Johnson B.D."/>
            <person name="Daniel R."/>
            <person name="Muehling M."/>
        </authorList>
    </citation>
    <scope>NUCLEOTIDE SEQUENCE [LARGE SCALE GENOMIC DNA]</scope>
    <source>
        <strain evidence="12 13">Py-F3</strain>
    </source>
</reference>
<evidence type="ECO:0000313" key="12">
    <source>
        <dbReference type="EMBL" id="KJF17694.1"/>
    </source>
</evidence>
<dbReference type="UniPathway" id="UPA00253">
    <property type="reaction ID" value="UER00457"/>
</dbReference>
<comment type="similarity">
    <text evidence="2 9">Belongs to the NAPRTase family.</text>
</comment>
<proteinExistence type="inferred from homology"/>
<dbReference type="GO" id="GO:0034355">
    <property type="term" value="P:NAD+ biosynthetic process via the salvage pathway"/>
    <property type="evidence" value="ECO:0007669"/>
    <property type="project" value="TreeGrafter"/>
</dbReference>
<comment type="function">
    <text evidence="9">Catalyzes the first step in the biosynthesis of NAD from nicotinic acid, the ATP-dependent synthesis of beta-nicotinate D-ribonucleotide from nicotinate and 5-phospho-D-ribose 1-phosphate.</text>
</comment>
<keyword evidence="12" id="KW-0328">Glycosyltransferase</keyword>
<dbReference type="Proteomes" id="UP000032360">
    <property type="component" value="Unassembled WGS sequence"/>
</dbReference>
<dbReference type="SUPFAM" id="SSF54675">
    <property type="entry name" value="Nicotinate/Quinolinate PRTase N-terminal domain-like"/>
    <property type="match status" value="1"/>
</dbReference>
<dbReference type="InterPro" id="IPR040727">
    <property type="entry name" value="NAPRTase_N"/>
</dbReference>
<dbReference type="InterPro" id="IPR013785">
    <property type="entry name" value="Aldolase_TIM"/>
</dbReference>
<name>A0A0D8HIK5_9ACTN</name>
<evidence type="ECO:0000256" key="9">
    <source>
        <dbReference type="RuleBase" id="RU365100"/>
    </source>
</evidence>
<evidence type="ECO:0000259" key="11">
    <source>
        <dbReference type="Pfam" id="PF17767"/>
    </source>
</evidence>
<dbReference type="PANTHER" id="PTHR11098:SF8">
    <property type="entry name" value="NICOTINATE PHOSPHORIBOSYLTRANSFERASE PNCB1"/>
    <property type="match status" value="1"/>
</dbReference>
<keyword evidence="4" id="KW-0597">Phosphoprotein</keyword>
<evidence type="ECO:0000256" key="4">
    <source>
        <dbReference type="ARBA" id="ARBA00022553"/>
    </source>
</evidence>
<dbReference type="GO" id="GO:0016757">
    <property type="term" value="F:glycosyltransferase activity"/>
    <property type="evidence" value="ECO:0007669"/>
    <property type="project" value="UniProtKB-KW"/>
</dbReference>
<dbReference type="OrthoDB" id="9770610at2"/>
<keyword evidence="6 9" id="KW-0662">Pyridine nucleotide biosynthesis</keyword>
<evidence type="ECO:0000313" key="13">
    <source>
        <dbReference type="Proteomes" id="UP000032360"/>
    </source>
</evidence>
<comment type="PTM">
    <text evidence="9">Transiently phosphorylated on a His residue during the reaction cycle. Phosphorylation strongly increases the affinity for substrates and increases the rate of nicotinate D-ribonucleotide production. Dephosphorylation regenerates the low-affinity form of the enzyme, leading to product release.</text>
</comment>
<sequence>MTENRLETTALHTDKYEFTMLDTAINADKAFHRAVFEVFTRSLPQGRKYGIVGGQQRLLEALSRFKFSKADISFLHRANFLSERTIGYLESFEFHGTITGLPEGSFYFGGTPILKIEGTFAECLIIETLVLSILNFDSALAAAGERMVRAANRRPIIEMGSRRIHEEAALAAARIGYIVGMASTSNLGAARIYNIPASGTAGHALVMAFENQIEAFHAQAMTLGASSTFLVDTYDQESGILDAIMACDGEPGAIRIDSGDLFEGATNARQLLDSKGAKSTRIIVTGDLDEFEIQRLRDAPIDGYGVGTRFVIGSGHPSANLVYKLSEIEVNGEMVGVSKASIGKETIPGSKKVTRHFDQDGRFIAESISPTAKESSQNQYFMASSAIDPYVTFIERGRISFGLSIEKIRSFHANQMKALERFVELND</sequence>
<evidence type="ECO:0000256" key="7">
    <source>
        <dbReference type="ARBA" id="ARBA00022679"/>
    </source>
</evidence>
<evidence type="ECO:0000259" key="10">
    <source>
        <dbReference type="Pfam" id="PF04095"/>
    </source>
</evidence>
<dbReference type="STRING" id="1280514.AXFE_14020"/>
<evidence type="ECO:0000256" key="5">
    <source>
        <dbReference type="ARBA" id="ARBA00022598"/>
    </source>
</evidence>
<dbReference type="SUPFAM" id="SSF51690">
    <property type="entry name" value="Nicotinate/Quinolinate PRTase C-terminal domain-like"/>
    <property type="match status" value="1"/>
</dbReference>
<dbReference type="Pfam" id="PF04095">
    <property type="entry name" value="NAPRTase"/>
    <property type="match status" value="1"/>
</dbReference>
<gene>
    <name evidence="12" type="primary">pncB1</name>
    <name evidence="12" type="ORF">AXFE_14020</name>
</gene>
<evidence type="ECO:0000256" key="3">
    <source>
        <dbReference type="ARBA" id="ARBA00013236"/>
    </source>
</evidence>
<dbReference type="Gene3D" id="3.20.20.70">
    <property type="entry name" value="Aldolase class I"/>
    <property type="match status" value="1"/>
</dbReference>
<dbReference type="AlphaFoldDB" id="A0A0D8HIK5"/>
<dbReference type="Gene3D" id="3.20.140.10">
    <property type="entry name" value="nicotinate phosphoribosyltransferase"/>
    <property type="match status" value="1"/>
</dbReference>
<dbReference type="InterPro" id="IPR006405">
    <property type="entry name" value="Nic_PRibTrfase_pncB"/>
</dbReference>
<comment type="catalytic activity">
    <reaction evidence="8 9">
        <text>5-phospho-alpha-D-ribose 1-diphosphate + nicotinate + ATP + H2O = nicotinate beta-D-ribonucleotide + ADP + phosphate + diphosphate</text>
        <dbReference type="Rhea" id="RHEA:36163"/>
        <dbReference type="ChEBI" id="CHEBI:15377"/>
        <dbReference type="ChEBI" id="CHEBI:30616"/>
        <dbReference type="ChEBI" id="CHEBI:32544"/>
        <dbReference type="ChEBI" id="CHEBI:33019"/>
        <dbReference type="ChEBI" id="CHEBI:43474"/>
        <dbReference type="ChEBI" id="CHEBI:57502"/>
        <dbReference type="ChEBI" id="CHEBI:58017"/>
        <dbReference type="ChEBI" id="CHEBI:456216"/>
        <dbReference type="EC" id="6.3.4.21"/>
    </reaction>
</comment>
<dbReference type="InterPro" id="IPR007229">
    <property type="entry name" value="Nic_PRibTrfase-Fam"/>
</dbReference>
<evidence type="ECO:0000256" key="1">
    <source>
        <dbReference type="ARBA" id="ARBA00004952"/>
    </source>
</evidence>